<reference evidence="3" key="1">
    <citation type="submission" date="2018-05" db="EMBL/GenBank/DDBJ databases">
        <title>Leptospira yasudae sp. nov. and Leptospira stimsonii sp. nov., two pathogenic species of the genus Leptospira isolated from environmental sources.</title>
        <authorList>
            <person name="Casanovas-Massana A."/>
            <person name="Hamond C."/>
            <person name="Santos L.A."/>
            <person name="Hacker K.P."/>
            <person name="Balassiano I."/>
            <person name="Medeiros M.A."/>
            <person name="Reis M.G."/>
            <person name="Ko A.I."/>
            <person name="Wunder E.A."/>
        </authorList>
    </citation>
    <scope>NUCLEOTIDE SEQUENCE [LARGE SCALE GENOMIC DNA]</scope>
    <source>
        <strain evidence="3">B21</strain>
    </source>
</reference>
<name>A0ABX9M669_9LEPT</name>
<dbReference type="InterPro" id="IPR011737">
    <property type="entry name" value="CHP02206_TP0381"/>
</dbReference>
<keyword evidence="3" id="KW-1185">Reference proteome</keyword>
<dbReference type="NCBIfam" id="TIGR02206">
    <property type="entry name" value="intg_mem_TP0381"/>
    <property type="match status" value="1"/>
</dbReference>
<keyword evidence="1" id="KW-0812">Transmembrane</keyword>
<sequence length="235" mass="27418">MEQRFQIGSDLHYGLLFLTALLVFVLIWIAKKDKTGILSKRIGFVIASILILNYIVYVIYRIDSGHWEIRYDLPMEFCNWSMIVTSIALFTHNRTFAELSYFWVMSGSINGVVTPDLQVTFPHIYFFIFFIAHSGLVIASLYIVFGLKLEPRPWAILRAFLYSQVFFVSAFFIDYLLDGNYGYMMAKPNGGSALDLLGDWPYYLIQMQMIGTAFFFFLYLPFYFKNRKSLKLSMN</sequence>
<accession>A0ABX9M669</accession>
<feature type="transmembrane region" description="Helical" evidence="1">
    <location>
        <begin position="159"/>
        <end position="177"/>
    </location>
</feature>
<organism evidence="2 3">
    <name type="scientific">Leptospira yasudae</name>
    <dbReference type="NCBI Taxonomy" id="2202201"/>
    <lineage>
        <taxon>Bacteria</taxon>
        <taxon>Pseudomonadati</taxon>
        <taxon>Spirochaetota</taxon>
        <taxon>Spirochaetia</taxon>
        <taxon>Leptospirales</taxon>
        <taxon>Leptospiraceae</taxon>
        <taxon>Leptospira</taxon>
    </lineage>
</organism>
<protein>
    <submittedName>
        <fullName evidence="2">TIGR02206 family membrane protein</fullName>
    </submittedName>
</protein>
<feature type="transmembrane region" description="Helical" evidence="1">
    <location>
        <begin position="42"/>
        <end position="60"/>
    </location>
</feature>
<proteinExistence type="predicted"/>
<evidence type="ECO:0000313" key="3">
    <source>
        <dbReference type="Proteomes" id="UP000285569"/>
    </source>
</evidence>
<keyword evidence="1" id="KW-0472">Membrane</keyword>
<evidence type="ECO:0000313" key="2">
    <source>
        <dbReference type="EMBL" id="RHX81358.1"/>
    </source>
</evidence>
<reference evidence="2 3" key="2">
    <citation type="journal article" date="2020" name="Int. J. Syst. Evol. Microbiol.">
        <title>Leptospira yasudae sp. nov. and Leptospira stimsonii sp. nov., two new species of the pathogenic group isolated from environmental sources.</title>
        <authorList>
            <person name="Casanovas-Massana A."/>
            <person name="Hamond C."/>
            <person name="Santos L.A."/>
            <person name="de Oliveira D."/>
            <person name="Hacker K.P."/>
            <person name="Balassiano I."/>
            <person name="Costa F."/>
            <person name="Medeiros M.A."/>
            <person name="Reis M.G."/>
            <person name="Ko A.I."/>
            <person name="Wunder E.A."/>
        </authorList>
    </citation>
    <scope>NUCLEOTIDE SEQUENCE [LARGE SCALE GENOMIC DNA]</scope>
    <source>
        <strain evidence="2 3">B21</strain>
    </source>
</reference>
<comment type="caution">
    <text evidence="2">The sequence shown here is derived from an EMBL/GenBank/DDBJ whole genome shotgun (WGS) entry which is preliminary data.</text>
</comment>
<feature type="transmembrane region" description="Helical" evidence="1">
    <location>
        <begin position="12"/>
        <end position="30"/>
    </location>
</feature>
<dbReference type="RefSeq" id="WP_118954872.1">
    <property type="nucleotide sequence ID" value="NZ_QHCR01000002.1"/>
</dbReference>
<dbReference type="Proteomes" id="UP000285569">
    <property type="component" value="Unassembled WGS sequence"/>
</dbReference>
<dbReference type="Pfam" id="PF14808">
    <property type="entry name" value="TMEM164"/>
    <property type="match status" value="1"/>
</dbReference>
<feature type="transmembrane region" description="Helical" evidence="1">
    <location>
        <begin position="124"/>
        <end position="147"/>
    </location>
</feature>
<keyword evidence="1" id="KW-1133">Transmembrane helix</keyword>
<dbReference type="EMBL" id="QHCR01000002">
    <property type="protein sequence ID" value="RHX81358.1"/>
    <property type="molecule type" value="Genomic_DNA"/>
</dbReference>
<gene>
    <name evidence="2" type="ORF">DLM77_04460</name>
</gene>
<feature type="transmembrane region" description="Helical" evidence="1">
    <location>
        <begin position="202"/>
        <end position="224"/>
    </location>
</feature>
<evidence type="ECO:0000256" key="1">
    <source>
        <dbReference type="SAM" id="Phobius"/>
    </source>
</evidence>